<protein>
    <submittedName>
        <fullName evidence="2">GEM-like protein 4</fullName>
    </submittedName>
</protein>
<dbReference type="PROSITE" id="PS50878">
    <property type="entry name" value="RT_POL"/>
    <property type="match status" value="1"/>
</dbReference>
<evidence type="ECO:0000313" key="3">
    <source>
        <dbReference type="Proteomes" id="UP000288805"/>
    </source>
</evidence>
<dbReference type="InterPro" id="IPR011993">
    <property type="entry name" value="PH-like_dom_sf"/>
</dbReference>
<feature type="domain" description="Reverse transcriptase" evidence="1">
    <location>
        <begin position="1"/>
        <end position="309"/>
    </location>
</feature>
<sequence length="981" mass="111802">MANSHRRKNCLSKIKVNGTWLTEEQEIKGGVVGAFKNLLTDPGEWHPSMDGLAFNRIDGEEAARLEEGLQREVFSALSDMNGDKAPGPDGFSLSFWQFSWEFVKVELWASLRNSMSVADSLKKVMGKVVSSTQNAFVEGRQILDAALIANEAIDSMLKNKESGVLSTFSVLINGTPEGFFNSSRGLRQGDPLSPYLFVIGMEAFSRLIHRAVRGGFLSGCRIKGRRGDGALVSHLLFADDTLVFCDSSQDEMAYLSWLLMWFEALSGLRINLDKSEILPVGRVENLELLALEVGCKVGRLPTSYLGIPLGANHKSVAVWDGVEERFRKRLAVWKRQFISKGGRMTLIRSTLSRGALKNKPHLVKWDTVCLDKSKGGLGVRRLSILNRALLCKWNWRFANERDNLWRRVISRKFGEEDGGWYSKEVREGFGVGFWKDIRKEGALLQNRVGFSVGNGRRVKFWKDNWCGNSTLCNSFPSLYAFASYKEAWIEEMWDHSGGEGVWSPRFSRPFNDWEVEEVERLLVIIRGRRLNPLAEDCWLWKETKDEIFSVKSLYSILDSRRGVQFPINIIWNPCVPTKVGFFAWEAFWGKVLTLDQLKKRGRCLANRCFLCCEEEESIDHILIQCSKARVLWELLFTLFGVSWVLPYSVRDTLSGWSGFNMGKKRIKVWKAAPSCIFWAVWKERNRIAFDNEELSLNSLNSAANIALVINSSVGGYDIGVTPEIFNSLSQFPWMTSHFHGSVPVSGLTQVCAFILVYEQWMSNQPEVEDSPTIFVPLNTPALYRVDQLKGFLQSLESRAFQITCCRLNCSTFRNMKSQLQEYVIGIPVSCQYDKPSLSNGSGAIIQKKWDSTNYRINKNRKKADNFVDGVREHVRLGPKFSETVKGKLSWGLGFFELEDDRSIKFSSPNGELIRIHYKVSIPLRKIERANQSENVKNSSQKYMEIITVDNFDFWFMGFLNYQRAFSYLQQALCEAQNLVEK</sequence>
<dbReference type="InterPro" id="IPR000477">
    <property type="entry name" value="RT_dom"/>
</dbReference>
<gene>
    <name evidence="2" type="primary">VvCHDh000032_17</name>
    <name evidence="2" type="ORF">CK203_084033</name>
</gene>
<comment type="caution">
    <text evidence="2">The sequence shown here is derived from an EMBL/GenBank/DDBJ whole genome shotgun (WGS) entry which is preliminary data.</text>
</comment>
<dbReference type="Gene3D" id="2.30.29.30">
    <property type="entry name" value="Pleckstrin-homology domain (PH domain)/Phosphotyrosine-binding domain (PTB)"/>
    <property type="match status" value="1"/>
</dbReference>
<dbReference type="InterPro" id="IPR043502">
    <property type="entry name" value="DNA/RNA_pol_sf"/>
</dbReference>
<dbReference type="EMBL" id="QGNW01001180">
    <property type="protein sequence ID" value="RVW51473.1"/>
    <property type="molecule type" value="Genomic_DNA"/>
</dbReference>
<accession>A0A438EUV7</accession>
<dbReference type="Pfam" id="PF00078">
    <property type="entry name" value="RVT_1"/>
    <property type="match status" value="1"/>
</dbReference>
<evidence type="ECO:0000259" key="1">
    <source>
        <dbReference type="PROSITE" id="PS50878"/>
    </source>
</evidence>
<dbReference type="PANTHER" id="PTHR33116:SF78">
    <property type="entry name" value="OS12G0587133 PROTEIN"/>
    <property type="match status" value="1"/>
</dbReference>
<proteinExistence type="predicted"/>
<dbReference type="CDD" id="cd01650">
    <property type="entry name" value="RT_nLTR_like"/>
    <property type="match status" value="1"/>
</dbReference>
<dbReference type="InterPro" id="IPR026960">
    <property type="entry name" value="RVT-Znf"/>
</dbReference>
<dbReference type="SUPFAM" id="SSF56672">
    <property type="entry name" value="DNA/RNA polymerases"/>
    <property type="match status" value="1"/>
</dbReference>
<name>A0A438EUV7_VITVI</name>
<organism evidence="2 3">
    <name type="scientific">Vitis vinifera</name>
    <name type="common">Grape</name>
    <dbReference type="NCBI Taxonomy" id="29760"/>
    <lineage>
        <taxon>Eukaryota</taxon>
        <taxon>Viridiplantae</taxon>
        <taxon>Streptophyta</taxon>
        <taxon>Embryophyta</taxon>
        <taxon>Tracheophyta</taxon>
        <taxon>Spermatophyta</taxon>
        <taxon>Magnoliopsida</taxon>
        <taxon>eudicotyledons</taxon>
        <taxon>Gunneridae</taxon>
        <taxon>Pentapetalae</taxon>
        <taxon>rosids</taxon>
        <taxon>Vitales</taxon>
        <taxon>Vitaceae</taxon>
        <taxon>Viteae</taxon>
        <taxon>Vitis</taxon>
    </lineage>
</organism>
<dbReference type="Pfam" id="PF13966">
    <property type="entry name" value="zf-RVT"/>
    <property type="match status" value="1"/>
</dbReference>
<dbReference type="AlphaFoldDB" id="A0A438EUV7"/>
<dbReference type="Proteomes" id="UP000288805">
    <property type="component" value="Unassembled WGS sequence"/>
</dbReference>
<reference evidence="2 3" key="1">
    <citation type="journal article" date="2018" name="PLoS Genet.">
        <title>Population sequencing reveals clonal diversity and ancestral inbreeding in the grapevine cultivar Chardonnay.</title>
        <authorList>
            <person name="Roach M.J."/>
            <person name="Johnson D.L."/>
            <person name="Bohlmann J."/>
            <person name="van Vuuren H.J."/>
            <person name="Jones S.J."/>
            <person name="Pretorius I.S."/>
            <person name="Schmidt S.A."/>
            <person name="Borneman A.R."/>
        </authorList>
    </citation>
    <scope>NUCLEOTIDE SEQUENCE [LARGE SCALE GENOMIC DNA]</scope>
    <source>
        <strain evidence="3">cv. Chardonnay</strain>
        <tissue evidence="2">Leaf</tissue>
    </source>
</reference>
<dbReference type="PANTHER" id="PTHR33116">
    <property type="entry name" value="REVERSE TRANSCRIPTASE ZINC-BINDING DOMAIN-CONTAINING PROTEIN-RELATED-RELATED"/>
    <property type="match status" value="1"/>
</dbReference>
<evidence type="ECO:0000313" key="2">
    <source>
        <dbReference type="EMBL" id="RVW51473.1"/>
    </source>
</evidence>